<evidence type="ECO:0000259" key="5">
    <source>
        <dbReference type="PROSITE" id="PS50931"/>
    </source>
</evidence>
<dbReference type="InterPro" id="IPR036388">
    <property type="entry name" value="WH-like_DNA-bd_sf"/>
</dbReference>
<accession>A0ABS7U490</accession>
<keyword evidence="7" id="KW-1185">Reference proteome</keyword>
<evidence type="ECO:0000256" key="2">
    <source>
        <dbReference type="ARBA" id="ARBA00023015"/>
    </source>
</evidence>
<dbReference type="SUPFAM" id="SSF53850">
    <property type="entry name" value="Periplasmic binding protein-like II"/>
    <property type="match status" value="1"/>
</dbReference>
<dbReference type="InterPro" id="IPR000847">
    <property type="entry name" value="LysR_HTH_N"/>
</dbReference>
<dbReference type="PANTHER" id="PTHR30126">
    <property type="entry name" value="HTH-TYPE TRANSCRIPTIONAL REGULATOR"/>
    <property type="match status" value="1"/>
</dbReference>
<evidence type="ECO:0000256" key="4">
    <source>
        <dbReference type="ARBA" id="ARBA00023163"/>
    </source>
</evidence>
<dbReference type="PRINTS" id="PR00039">
    <property type="entry name" value="HTHLYSR"/>
</dbReference>
<evidence type="ECO:0000313" key="7">
    <source>
        <dbReference type="Proteomes" id="UP001139031"/>
    </source>
</evidence>
<evidence type="ECO:0000256" key="3">
    <source>
        <dbReference type="ARBA" id="ARBA00023125"/>
    </source>
</evidence>
<keyword evidence="3" id="KW-0238">DNA-binding</keyword>
<sequence length="311" mass="33586">MGHIASIPRPRLELRDLQVVLAVAAAGTTAAAASTLHLSQPAVSRALLAAEERLGARLFDRSPRGLQATSAGEQLVAGATRLLAELVEIERRARAPVARPTRVRLVCECYTAYHWLPTALAELRTGLPNLDLVLAVEHTRSPVEALVAGAIDIALLTTGEVPPGELATQPLFADEIVFVVSPAHELAKKPTLTRDDLRKARLITGETPEAETRWFVTRVFGRGPRPGRAQRLPLTEAILDVARAGMGVAVLSEWMAGPHLGRGDLLVKRLSSGPLRRPWRLAWRREAEEPARVLLAALKSAAPAPMITGKR</sequence>
<name>A0ABS7U490_9BACT</name>
<proteinExistence type="inferred from homology"/>
<dbReference type="Pfam" id="PF00126">
    <property type="entry name" value="HTH_1"/>
    <property type="match status" value="1"/>
</dbReference>
<dbReference type="Gene3D" id="3.40.190.10">
    <property type="entry name" value="Periplasmic binding protein-like II"/>
    <property type="match status" value="2"/>
</dbReference>
<dbReference type="PROSITE" id="PS50931">
    <property type="entry name" value="HTH_LYSR"/>
    <property type="match status" value="1"/>
</dbReference>
<feature type="domain" description="HTH lysR-type" evidence="5">
    <location>
        <begin position="12"/>
        <end position="69"/>
    </location>
</feature>
<dbReference type="SUPFAM" id="SSF46785">
    <property type="entry name" value="Winged helix' DNA-binding domain"/>
    <property type="match status" value="1"/>
</dbReference>
<dbReference type="CDD" id="cd05466">
    <property type="entry name" value="PBP2_LTTR_substrate"/>
    <property type="match status" value="1"/>
</dbReference>
<dbReference type="InterPro" id="IPR005119">
    <property type="entry name" value="LysR_subst-bd"/>
</dbReference>
<dbReference type="Proteomes" id="UP001139031">
    <property type="component" value="Unassembled WGS sequence"/>
</dbReference>
<protein>
    <submittedName>
        <fullName evidence="6">LysR family transcriptional regulator</fullName>
    </submittedName>
</protein>
<dbReference type="Gene3D" id="1.10.10.10">
    <property type="entry name" value="Winged helix-like DNA-binding domain superfamily/Winged helix DNA-binding domain"/>
    <property type="match status" value="1"/>
</dbReference>
<dbReference type="PANTHER" id="PTHR30126:SF25">
    <property type="entry name" value="HTH-TYPE TRANSCRIPTIONAL REGULATOR METR"/>
    <property type="match status" value="1"/>
</dbReference>
<evidence type="ECO:0000256" key="1">
    <source>
        <dbReference type="ARBA" id="ARBA00009437"/>
    </source>
</evidence>
<dbReference type="EMBL" id="JAIRAU010000056">
    <property type="protein sequence ID" value="MBZ5715249.1"/>
    <property type="molecule type" value="Genomic_DNA"/>
</dbReference>
<keyword evidence="4" id="KW-0804">Transcription</keyword>
<organism evidence="6 7">
    <name type="scientific">Nannocystis pusilla</name>
    <dbReference type="NCBI Taxonomy" id="889268"/>
    <lineage>
        <taxon>Bacteria</taxon>
        <taxon>Pseudomonadati</taxon>
        <taxon>Myxococcota</taxon>
        <taxon>Polyangia</taxon>
        <taxon>Nannocystales</taxon>
        <taxon>Nannocystaceae</taxon>
        <taxon>Nannocystis</taxon>
    </lineage>
</organism>
<evidence type="ECO:0000313" key="6">
    <source>
        <dbReference type="EMBL" id="MBZ5715249.1"/>
    </source>
</evidence>
<keyword evidence="2" id="KW-0805">Transcription regulation</keyword>
<reference evidence="6" key="1">
    <citation type="submission" date="2021-08" db="EMBL/GenBank/DDBJ databases">
        <authorList>
            <person name="Stevens D.C."/>
        </authorList>
    </citation>
    <scope>NUCLEOTIDE SEQUENCE</scope>
    <source>
        <strain evidence="6">DSM 53165</strain>
    </source>
</reference>
<gene>
    <name evidence="6" type="ORF">K7C98_38950</name>
</gene>
<dbReference type="Pfam" id="PF03466">
    <property type="entry name" value="LysR_substrate"/>
    <property type="match status" value="1"/>
</dbReference>
<comment type="caution">
    <text evidence="6">The sequence shown here is derived from an EMBL/GenBank/DDBJ whole genome shotgun (WGS) entry which is preliminary data.</text>
</comment>
<dbReference type="RefSeq" id="WP_224196990.1">
    <property type="nucleotide sequence ID" value="NZ_JAIRAU010000056.1"/>
</dbReference>
<comment type="similarity">
    <text evidence="1">Belongs to the LysR transcriptional regulatory family.</text>
</comment>
<dbReference type="InterPro" id="IPR036390">
    <property type="entry name" value="WH_DNA-bd_sf"/>
</dbReference>